<evidence type="ECO:0000313" key="4">
    <source>
        <dbReference type="WBParaSite" id="GPUH_0000529901-mRNA-1"/>
    </source>
</evidence>
<dbReference type="WBParaSite" id="GPUH_0000529901-mRNA-1">
    <property type="protein sequence ID" value="GPUH_0000529901-mRNA-1"/>
    <property type="gene ID" value="GPUH_0000529901"/>
</dbReference>
<reference evidence="2 3" key="2">
    <citation type="submission" date="2018-11" db="EMBL/GenBank/DDBJ databases">
        <authorList>
            <consortium name="Pathogen Informatics"/>
        </authorList>
    </citation>
    <scope>NUCLEOTIDE SEQUENCE [LARGE SCALE GENOMIC DNA]</scope>
</reference>
<dbReference type="SUPFAM" id="SSF57414">
    <property type="entry name" value="Hairpin loop containing domain-like"/>
    <property type="match status" value="1"/>
</dbReference>
<evidence type="ECO:0000259" key="1">
    <source>
        <dbReference type="PROSITE" id="PS50948"/>
    </source>
</evidence>
<protein>
    <submittedName>
        <fullName evidence="4">Apple domain-containing protein</fullName>
    </submittedName>
</protein>
<dbReference type="PANTHER" id="PTHR47327:SF1">
    <property type="entry name" value="RE15579P"/>
    <property type="match status" value="1"/>
</dbReference>
<keyword evidence="3" id="KW-1185">Reference proteome</keyword>
<dbReference type="CDD" id="cd01099">
    <property type="entry name" value="PAN_AP_HGF"/>
    <property type="match status" value="1"/>
</dbReference>
<dbReference type="Pfam" id="PF00024">
    <property type="entry name" value="PAN_1"/>
    <property type="match status" value="1"/>
</dbReference>
<dbReference type="InterPro" id="IPR052774">
    <property type="entry name" value="Celegans_DevNeuronal_Protein"/>
</dbReference>
<evidence type="ECO:0000313" key="3">
    <source>
        <dbReference type="Proteomes" id="UP000271098"/>
    </source>
</evidence>
<sequence>MIFTTEELWYLADTLVSSGCQVVDRFPQMILIGFAEAVITVQSFTECFENCLNSRQLYAMNCTSVMFFYEENVHNCILNSENRRTQKKLFVEENKDIVDYFEMNCSLTNQNKEVKYEQPLKS</sequence>
<accession>A0A183D9A1</accession>
<proteinExistence type="predicted"/>
<dbReference type="EMBL" id="UYRT01011009">
    <property type="protein sequence ID" value="VDK50087.1"/>
    <property type="molecule type" value="Genomic_DNA"/>
</dbReference>
<dbReference type="OrthoDB" id="5855977at2759"/>
<dbReference type="Gene3D" id="3.50.4.10">
    <property type="entry name" value="Hepatocyte Growth Factor"/>
    <property type="match status" value="1"/>
</dbReference>
<reference evidence="4" key="1">
    <citation type="submission" date="2016-06" db="UniProtKB">
        <authorList>
            <consortium name="WormBaseParasite"/>
        </authorList>
    </citation>
    <scope>IDENTIFICATION</scope>
</reference>
<evidence type="ECO:0000313" key="2">
    <source>
        <dbReference type="EMBL" id="VDK50087.1"/>
    </source>
</evidence>
<dbReference type="AlphaFoldDB" id="A0A183D9A1"/>
<gene>
    <name evidence="2" type="ORF">GPUH_LOCUS5297</name>
</gene>
<dbReference type="SMART" id="SM00473">
    <property type="entry name" value="PAN_AP"/>
    <property type="match status" value="1"/>
</dbReference>
<dbReference type="GO" id="GO:0009653">
    <property type="term" value="P:anatomical structure morphogenesis"/>
    <property type="evidence" value="ECO:0007669"/>
    <property type="project" value="TreeGrafter"/>
</dbReference>
<organism evidence="4">
    <name type="scientific">Gongylonema pulchrum</name>
    <dbReference type="NCBI Taxonomy" id="637853"/>
    <lineage>
        <taxon>Eukaryota</taxon>
        <taxon>Metazoa</taxon>
        <taxon>Ecdysozoa</taxon>
        <taxon>Nematoda</taxon>
        <taxon>Chromadorea</taxon>
        <taxon>Rhabditida</taxon>
        <taxon>Spirurina</taxon>
        <taxon>Spiruromorpha</taxon>
        <taxon>Spiruroidea</taxon>
        <taxon>Gongylonematidae</taxon>
        <taxon>Gongylonema</taxon>
    </lineage>
</organism>
<dbReference type="InterPro" id="IPR003609">
    <property type="entry name" value="Pan_app"/>
</dbReference>
<dbReference type="Proteomes" id="UP000271098">
    <property type="component" value="Unassembled WGS sequence"/>
</dbReference>
<name>A0A183D9A1_9BILA</name>
<feature type="domain" description="Apple" evidence="1">
    <location>
        <begin position="20"/>
        <end position="105"/>
    </location>
</feature>
<dbReference type="PANTHER" id="PTHR47327">
    <property type="entry name" value="FI18240P1-RELATED"/>
    <property type="match status" value="1"/>
</dbReference>
<dbReference type="PROSITE" id="PS50948">
    <property type="entry name" value="PAN"/>
    <property type="match status" value="1"/>
</dbReference>